<dbReference type="InterPro" id="IPR002048">
    <property type="entry name" value="EF_hand_dom"/>
</dbReference>
<dbReference type="AlphaFoldDB" id="A0A5R9GJD4"/>
<gene>
    <name evidence="2" type="ORF">FEF65_10950</name>
</gene>
<organism evidence="2 3">
    <name type="scientific">Mariprofundus erugo</name>
    <dbReference type="NCBI Taxonomy" id="2528639"/>
    <lineage>
        <taxon>Bacteria</taxon>
        <taxon>Pseudomonadati</taxon>
        <taxon>Pseudomonadota</taxon>
        <taxon>Candidatius Mariprofundia</taxon>
        <taxon>Mariprofundales</taxon>
        <taxon>Mariprofundaceae</taxon>
        <taxon>Mariprofundus</taxon>
    </lineage>
</organism>
<dbReference type="OrthoDB" id="8455725at2"/>
<feature type="domain" description="EF-hand" evidence="1">
    <location>
        <begin position="25"/>
        <end position="60"/>
    </location>
</feature>
<dbReference type="Gene3D" id="1.10.238.10">
    <property type="entry name" value="EF-hand"/>
    <property type="match status" value="1"/>
</dbReference>
<accession>A0A5R9GJD4</accession>
<dbReference type="SUPFAM" id="SSF47473">
    <property type="entry name" value="EF-hand"/>
    <property type="match status" value="1"/>
</dbReference>
<feature type="domain" description="EF-hand" evidence="1">
    <location>
        <begin position="63"/>
        <end position="98"/>
    </location>
</feature>
<evidence type="ECO:0000313" key="2">
    <source>
        <dbReference type="EMBL" id="TLS66320.1"/>
    </source>
</evidence>
<dbReference type="SMART" id="SM00054">
    <property type="entry name" value="EFh"/>
    <property type="match status" value="2"/>
</dbReference>
<sequence>MSISMGGMGGINMPQAMTGASMRMPPAQKMTALFDRIDTNGQGSINKQQLAQAFQQMNPPRPFQQAGLEHVWGQLDQKNSGTVSKQEFVSGMTTMMTQLRQQPSMAESAANMQNSTQTIKSSMDALNNIGTIINKTA</sequence>
<dbReference type="InterPro" id="IPR011992">
    <property type="entry name" value="EF-hand-dom_pair"/>
</dbReference>
<comment type="caution">
    <text evidence="2">The sequence shown here is derived from an EMBL/GenBank/DDBJ whole genome shotgun (WGS) entry which is preliminary data.</text>
</comment>
<keyword evidence="3" id="KW-1185">Reference proteome</keyword>
<name>A0A5R9GJD4_9PROT</name>
<evidence type="ECO:0000259" key="1">
    <source>
        <dbReference type="PROSITE" id="PS50222"/>
    </source>
</evidence>
<reference evidence="2 3" key="1">
    <citation type="journal article" date="2019" name="Appl. Environ. Microbiol.">
        <title>Environmental Evidence and Genomic Insight of Iron-oxidizing Bacteria Preference Towards More Corrosion Resistant Stainless Steel at Higher Salinities.</title>
        <authorList>
            <person name="Garrison C.E."/>
            <person name="Price K.A."/>
            <person name="Field E.K."/>
        </authorList>
    </citation>
    <scope>NUCLEOTIDE SEQUENCE [LARGE SCALE GENOMIC DNA]</scope>
    <source>
        <strain evidence="2 3">P3</strain>
    </source>
</reference>
<dbReference type="GO" id="GO:0005509">
    <property type="term" value="F:calcium ion binding"/>
    <property type="evidence" value="ECO:0007669"/>
    <property type="project" value="InterPro"/>
</dbReference>
<dbReference type="CDD" id="cd00051">
    <property type="entry name" value="EFh"/>
    <property type="match status" value="1"/>
</dbReference>
<dbReference type="PROSITE" id="PS50222">
    <property type="entry name" value="EF_HAND_2"/>
    <property type="match status" value="2"/>
</dbReference>
<dbReference type="Pfam" id="PF13499">
    <property type="entry name" value="EF-hand_7"/>
    <property type="match status" value="1"/>
</dbReference>
<dbReference type="EMBL" id="VBRY01000010">
    <property type="protein sequence ID" value="TLS66320.1"/>
    <property type="molecule type" value="Genomic_DNA"/>
</dbReference>
<protein>
    <submittedName>
        <fullName evidence="2">EF-hand domain-containing protein</fullName>
    </submittedName>
</protein>
<dbReference type="Proteomes" id="UP000306585">
    <property type="component" value="Unassembled WGS sequence"/>
</dbReference>
<proteinExistence type="predicted"/>
<evidence type="ECO:0000313" key="3">
    <source>
        <dbReference type="Proteomes" id="UP000306585"/>
    </source>
</evidence>
<dbReference type="RefSeq" id="WP_138239849.1">
    <property type="nucleotide sequence ID" value="NZ_VBRY01000010.1"/>
</dbReference>